<keyword evidence="4" id="KW-0479">Metal-binding</keyword>
<evidence type="ECO:0000313" key="9">
    <source>
        <dbReference type="Proteomes" id="UP000035489"/>
    </source>
</evidence>
<dbReference type="GO" id="GO:0003676">
    <property type="term" value="F:nucleic acid binding"/>
    <property type="evidence" value="ECO:0007669"/>
    <property type="project" value="InterPro"/>
</dbReference>
<accession>A0A0H1RFK5</accession>
<dbReference type="GO" id="GO:0002161">
    <property type="term" value="F:aminoacyl-tRNA deacylase activity"/>
    <property type="evidence" value="ECO:0007669"/>
    <property type="project" value="UniProtKB-ARBA"/>
</dbReference>
<dbReference type="RefSeq" id="WP_047188532.1">
    <property type="nucleotide sequence ID" value="NZ_LCYG01000019.1"/>
</dbReference>
<gene>
    <name evidence="8" type="ORF">AA309_07845</name>
</gene>
<dbReference type="PANTHER" id="PTHR43462">
    <property type="entry name" value="ALANYL-TRNA EDITING PROTEIN"/>
    <property type="match status" value="1"/>
</dbReference>
<comment type="caution">
    <text evidence="8">The sequence shown here is derived from an EMBL/GenBank/DDBJ whole genome shotgun (WGS) entry which is preliminary data.</text>
</comment>
<dbReference type="InterPro" id="IPR018163">
    <property type="entry name" value="Thr/Ala-tRNA-synth_IIc_edit"/>
</dbReference>
<dbReference type="AlphaFoldDB" id="A0A0H1RFK5"/>
<dbReference type="PANTHER" id="PTHR43462:SF1">
    <property type="entry name" value="ALANYL-TRNA EDITING PROTEIN AARSD1"/>
    <property type="match status" value="1"/>
</dbReference>
<name>A0A0H1RFK5_9HYPH</name>
<reference evidence="8 9" key="1">
    <citation type="submission" date="2015-05" db="EMBL/GenBank/DDBJ databases">
        <title>Draft genome sequence of Microvirga vignae strain BR3299, a novel nitrogen fixing bacteria isolated from Brazil semi-aired region.</title>
        <authorList>
            <person name="Zilli J.E."/>
            <person name="Passos S.R."/>
            <person name="Leite J."/>
            <person name="Baldani J.I."/>
            <person name="Xavier G.R."/>
            <person name="Rumjaneck N.G."/>
            <person name="Simoes-Araujo J.L."/>
        </authorList>
    </citation>
    <scope>NUCLEOTIDE SEQUENCE [LARGE SCALE GENOMIC DNA]</scope>
    <source>
        <strain evidence="8 9">BR3299</strain>
    </source>
</reference>
<evidence type="ECO:0000259" key="7">
    <source>
        <dbReference type="PROSITE" id="PS50860"/>
    </source>
</evidence>
<evidence type="ECO:0000256" key="4">
    <source>
        <dbReference type="ARBA" id="ARBA00022723"/>
    </source>
</evidence>
<dbReference type="InterPro" id="IPR051335">
    <property type="entry name" value="Alanyl-tRNA_Editing_Enzymes"/>
</dbReference>
<dbReference type="EMBL" id="LCYG01000019">
    <property type="protein sequence ID" value="KLK93646.1"/>
    <property type="molecule type" value="Genomic_DNA"/>
</dbReference>
<dbReference type="GO" id="GO:0006419">
    <property type="term" value="P:alanyl-tRNA aminoacylation"/>
    <property type="evidence" value="ECO:0007669"/>
    <property type="project" value="InterPro"/>
</dbReference>
<dbReference type="GO" id="GO:0004813">
    <property type="term" value="F:alanine-tRNA ligase activity"/>
    <property type="evidence" value="ECO:0007669"/>
    <property type="project" value="InterPro"/>
</dbReference>
<dbReference type="SMART" id="SM00863">
    <property type="entry name" value="tRNA_SAD"/>
    <property type="match status" value="1"/>
</dbReference>
<keyword evidence="5" id="KW-0862">Zinc</keyword>
<evidence type="ECO:0000256" key="1">
    <source>
        <dbReference type="ARBA" id="ARBA00001947"/>
    </source>
</evidence>
<dbReference type="Pfam" id="PF01411">
    <property type="entry name" value="tRNA-synt_2c"/>
    <property type="match status" value="1"/>
</dbReference>
<dbReference type="GO" id="GO:0046872">
    <property type="term" value="F:metal ion binding"/>
    <property type="evidence" value="ECO:0007669"/>
    <property type="project" value="UniProtKB-KW"/>
</dbReference>
<dbReference type="STRING" id="1225564.AA309_07845"/>
<dbReference type="SUPFAM" id="SSF55186">
    <property type="entry name" value="ThrRS/AlaRS common domain"/>
    <property type="match status" value="1"/>
</dbReference>
<keyword evidence="9" id="KW-1185">Reference proteome</keyword>
<dbReference type="GO" id="GO:0005524">
    <property type="term" value="F:ATP binding"/>
    <property type="evidence" value="ECO:0007669"/>
    <property type="project" value="InterPro"/>
</dbReference>
<comment type="cofactor">
    <cofactor evidence="1">
        <name>Zn(2+)</name>
        <dbReference type="ChEBI" id="CHEBI:29105"/>
    </cofactor>
</comment>
<dbReference type="OrthoDB" id="9812949at2"/>
<evidence type="ECO:0000256" key="3">
    <source>
        <dbReference type="ARBA" id="ARBA00017959"/>
    </source>
</evidence>
<feature type="domain" description="Alanyl-transfer RNA synthetases family profile" evidence="7">
    <location>
        <begin position="1"/>
        <end position="240"/>
    </location>
</feature>
<dbReference type="PATRIC" id="fig|1225564.3.peg.2101"/>
<dbReference type="Gene3D" id="3.30.980.10">
    <property type="entry name" value="Threonyl-trna Synthetase, Chain A, domain 2"/>
    <property type="match status" value="1"/>
</dbReference>
<proteinExistence type="predicted"/>
<dbReference type="Pfam" id="PF07973">
    <property type="entry name" value="tRNA_SAD"/>
    <property type="match status" value="1"/>
</dbReference>
<dbReference type="Gene3D" id="2.40.30.130">
    <property type="match status" value="1"/>
</dbReference>
<evidence type="ECO:0000313" key="8">
    <source>
        <dbReference type="EMBL" id="KLK93646.1"/>
    </source>
</evidence>
<sequence length="240" mass="26005">MTATSLLFRDDAYARSCTATVLGVTPEGGVILDRTVFYAQGGGQPGDVGVILRSNAETVDVMNTVYGSDRSQIMHLVGSEAASRFAPGENIELQLDWERRFKRMRVHTALHLLSVVLPYPVTGGAIGDGDGRLDFDIPDAGLDKADLTDKLNALIAQDAPVTDRWITDEELDANPGLVKTMSVKPPRGSGRVRLVEIEGIDLQPCGGTHVRRTGEIGQAVITDIEKKGKQNRRVRLSLID</sequence>
<dbReference type="InterPro" id="IPR018165">
    <property type="entry name" value="Ala-tRNA-synth_IIc_core"/>
</dbReference>
<dbReference type="SUPFAM" id="SSF50447">
    <property type="entry name" value="Translation proteins"/>
    <property type="match status" value="1"/>
</dbReference>
<dbReference type="Proteomes" id="UP000035489">
    <property type="component" value="Unassembled WGS sequence"/>
</dbReference>
<protein>
    <recommendedName>
        <fullName evidence="3">Alanine--tRNA ligase</fullName>
    </recommendedName>
    <alternativeName>
        <fullName evidence="6">Alanyl-tRNA synthetase</fullName>
    </alternativeName>
</protein>
<dbReference type="InterPro" id="IPR012947">
    <property type="entry name" value="tRNA_SAD"/>
</dbReference>
<evidence type="ECO:0000256" key="6">
    <source>
        <dbReference type="ARBA" id="ARBA00032577"/>
    </source>
</evidence>
<evidence type="ECO:0000256" key="5">
    <source>
        <dbReference type="ARBA" id="ARBA00022833"/>
    </source>
</evidence>
<dbReference type="InterPro" id="IPR018164">
    <property type="entry name" value="Ala-tRNA-synth_IIc_N"/>
</dbReference>
<organism evidence="8 9">
    <name type="scientific">Microvirga vignae</name>
    <dbReference type="NCBI Taxonomy" id="1225564"/>
    <lineage>
        <taxon>Bacteria</taxon>
        <taxon>Pseudomonadati</taxon>
        <taxon>Pseudomonadota</taxon>
        <taxon>Alphaproteobacteria</taxon>
        <taxon>Hyphomicrobiales</taxon>
        <taxon>Methylobacteriaceae</taxon>
        <taxon>Microvirga</taxon>
    </lineage>
</organism>
<dbReference type="PROSITE" id="PS50860">
    <property type="entry name" value="AA_TRNA_LIGASE_II_ALA"/>
    <property type="match status" value="1"/>
</dbReference>
<comment type="subcellular location">
    <subcellularLocation>
        <location evidence="2">Cytoplasm</location>
    </subcellularLocation>
</comment>
<evidence type="ECO:0000256" key="2">
    <source>
        <dbReference type="ARBA" id="ARBA00004496"/>
    </source>
</evidence>
<keyword evidence="8" id="KW-0378">Hydrolase</keyword>
<dbReference type="InterPro" id="IPR009000">
    <property type="entry name" value="Transl_B-barrel_sf"/>
</dbReference>
<dbReference type="GO" id="GO:0005737">
    <property type="term" value="C:cytoplasm"/>
    <property type="evidence" value="ECO:0007669"/>
    <property type="project" value="UniProtKB-SubCell"/>
</dbReference>